<reference evidence="7 8" key="1">
    <citation type="journal article" date="2016" name="Nat. Commun.">
        <title>Thousands of microbial genomes shed light on interconnected biogeochemical processes in an aquifer system.</title>
        <authorList>
            <person name="Anantharaman K."/>
            <person name="Brown C.T."/>
            <person name="Hug L.A."/>
            <person name="Sharon I."/>
            <person name="Castelle C.J."/>
            <person name="Probst A.J."/>
            <person name="Thomas B.C."/>
            <person name="Singh A."/>
            <person name="Wilkins M.J."/>
            <person name="Karaoz U."/>
            <person name="Brodie E.L."/>
            <person name="Williams K.H."/>
            <person name="Hubbard S.S."/>
            <person name="Banfield J.F."/>
        </authorList>
    </citation>
    <scope>NUCLEOTIDE SEQUENCE [LARGE SCALE GENOMIC DNA]</scope>
</reference>
<dbReference type="PANTHER" id="PTHR21569:SF1">
    <property type="entry name" value="SMALL RIBOSOMAL SUBUNIT PROTEIN US9M"/>
    <property type="match status" value="1"/>
</dbReference>
<dbReference type="EMBL" id="MFBQ01000012">
    <property type="protein sequence ID" value="OGE05072.1"/>
    <property type="molecule type" value="Genomic_DNA"/>
</dbReference>
<accession>A0A1F5HLS3</accession>
<sequence>MVQQQEDKTSTDKEDKKQVGSKYFYAHGRRKEAAARVRLYKGRGQFIVNNRPIEKYFAQEVEKSYYLRPFLLTKTQDKYYATVKVEGSGKSGQLAAVVHGLARALVKTDESFRPILKKAGLLTRDSRVKERRKYGLAQKARKGKQSPRR</sequence>
<dbReference type="AlphaFoldDB" id="A0A1F5HLS3"/>
<feature type="region of interest" description="Disordered" evidence="6">
    <location>
        <begin position="130"/>
        <end position="149"/>
    </location>
</feature>
<evidence type="ECO:0000256" key="5">
    <source>
        <dbReference type="ARBA" id="ARBA00035523"/>
    </source>
</evidence>
<dbReference type="STRING" id="1797727.A3B51_01655"/>
<dbReference type="InterPro" id="IPR023035">
    <property type="entry name" value="Ribosomal_uS9_bac/plastid"/>
</dbReference>
<dbReference type="InterPro" id="IPR014721">
    <property type="entry name" value="Ribsml_uS5_D2-typ_fold_subgr"/>
</dbReference>
<protein>
    <recommendedName>
        <fullName evidence="4">Small ribosomal subunit protein uS9</fullName>
    </recommendedName>
    <alternativeName>
        <fullName evidence="5">30S ribosomal protein S9</fullName>
    </alternativeName>
</protein>
<dbReference type="PANTHER" id="PTHR21569">
    <property type="entry name" value="RIBOSOMAL PROTEIN S9"/>
    <property type="match status" value="1"/>
</dbReference>
<dbReference type="InterPro" id="IPR020568">
    <property type="entry name" value="Ribosomal_Su5_D2-typ_SF"/>
</dbReference>
<dbReference type="GO" id="GO:0022627">
    <property type="term" value="C:cytosolic small ribosomal subunit"/>
    <property type="evidence" value="ECO:0007669"/>
    <property type="project" value="TreeGrafter"/>
</dbReference>
<keyword evidence="3" id="KW-0687">Ribonucleoprotein</keyword>
<evidence type="ECO:0000256" key="1">
    <source>
        <dbReference type="ARBA" id="ARBA00005251"/>
    </source>
</evidence>
<dbReference type="InterPro" id="IPR000754">
    <property type="entry name" value="Ribosomal_uS9"/>
</dbReference>
<comment type="caution">
    <text evidence="7">The sequence shown here is derived from an EMBL/GenBank/DDBJ whole genome shotgun (WGS) entry which is preliminary data.</text>
</comment>
<evidence type="ECO:0000313" key="7">
    <source>
        <dbReference type="EMBL" id="OGE05072.1"/>
    </source>
</evidence>
<proteinExistence type="inferred from homology"/>
<organism evidence="7 8">
    <name type="scientific">Candidatus Curtissbacteria bacterium RIFCSPLOWO2_01_FULL_41_18</name>
    <dbReference type="NCBI Taxonomy" id="1797727"/>
    <lineage>
        <taxon>Bacteria</taxon>
        <taxon>Candidatus Curtissiibacteriota</taxon>
    </lineage>
</organism>
<evidence type="ECO:0000256" key="6">
    <source>
        <dbReference type="SAM" id="MobiDB-lite"/>
    </source>
</evidence>
<keyword evidence="2 7" id="KW-0689">Ribosomal protein</keyword>
<dbReference type="NCBIfam" id="NF001099">
    <property type="entry name" value="PRK00132.1"/>
    <property type="match status" value="1"/>
</dbReference>
<dbReference type="GO" id="GO:0003723">
    <property type="term" value="F:RNA binding"/>
    <property type="evidence" value="ECO:0007669"/>
    <property type="project" value="TreeGrafter"/>
</dbReference>
<dbReference type="SUPFAM" id="SSF54211">
    <property type="entry name" value="Ribosomal protein S5 domain 2-like"/>
    <property type="match status" value="1"/>
</dbReference>
<evidence type="ECO:0000256" key="4">
    <source>
        <dbReference type="ARBA" id="ARBA00035259"/>
    </source>
</evidence>
<dbReference type="GO" id="GO:0003735">
    <property type="term" value="F:structural constituent of ribosome"/>
    <property type="evidence" value="ECO:0007669"/>
    <property type="project" value="InterPro"/>
</dbReference>
<gene>
    <name evidence="7" type="ORF">A3B51_01655</name>
</gene>
<evidence type="ECO:0000256" key="3">
    <source>
        <dbReference type="ARBA" id="ARBA00023274"/>
    </source>
</evidence>
<dbReference type="Pfam" id="PF00380">
    <property type="entry name" value="Ribosomal_S9"/>
    <property type="match status" value="1"/>
</dbReference>
<dbReference type="Gene3D" id="3.30.230.10">
    <property type="match status" value="1"/>
</dbReference>
<comment type="similarity">
    <text evidence="1">Belongs to the universal ribosomal protein uS9 family.</text>
</comment>
<dbReference type="Proteomes" id="UP000176780">
    <property type="component" value="Unassembled WGS sequence"/>
</dbReference>
<dbReference type="GO" id="GO:0006412">
    <property type="term" value="P:translation"/>
    <property type="evidence" value="ECO:0007669"/>
    <property type="project" value="InterPro"/>
</dbReference>
<evidence type="ECO:0000256" key="2">
    <source>
        <dbReference type="ARBA" id="ARBA00022980"/>
    </source>
</evidence>
<name>A0A1F5HLS3_9BACT</name>
<evidence type="ECO:0000313" key="8">
    <source>
        <dbReference type="Proteomes" id="UP000176780"/>
    </source>
</evidence>